<sequence>MRWVLLIVFVACVVYTHRRGKVRHRLFRQLSDHSTFTAPLNCFSYAFSSVPTTPFLDTDHFPELAVLRREWRTFRGEALALRDASRIKASGEYNDIGFNSFFRHGWKRFYLKWYDAPHPSAQALCPRSVEILSRIPSIKAAMFAQLPPGGKLGLHRDPYAGSLRYHLGLDTPNDDACRIVVDGESYAWRDGEAVMFDETYLHWAENRTGHDRVILFCDIDRPMRYRWAQRINDAFGQLLMRAAASPNETGDRTGGLNRAFRYLYAIRRAGKRLKAWNRTVYYIVKWLLFGGIAVAIFCI</sequence>
<dbReference type="PANTHER" id="PTHR46332">
    <property type="entry name" value="ASPARTATE BETA-HYDROXYLASE DOMAIN-CONTAINING PROTEIN 2"/>
    <property type="match status" value="1"/>
</dbReference>
<proteinExistence type="inferred from homology"/>
<dbReference type="AlphaFoldDB" id="A0A071MYQ6"/>
<keyword evidence="2" id="KW-0223">Dioxygenase</keyword>
<evidence type="ECO:0000313" key="6">
    <source>
        <dbReference type="EMBL" id="KEA61631.1"/>
    </source>
</evidence>
<dbReference type="NCBIfam" id="NF033391">
    <property type="entry name" value="lipid_A_LpxO"/>
    <property type="match status" value="1"/>
</dbReference>
<feature type="transmembrane region" description="Helical" evidence="4">
    <location>
        <begin position="280"/>
        <end position="298"/>
    </location>
</feature>
<dbReference type="PANTHER" id="PTHR46332:SF5">
    <property type="entry name" value="ASPARTATE BETA-HYDROXYLASE DOMAIN CONTAINING 2"/>
    <property type="match status" value="1"/>
</dbReference>
<evidence type="ECO:0000256" key="1">
    <source>
        <dbReference type="ARBA" id="ARBA00007730"/>
    </source>
</evidence>
<dbReference type="InterPro" id="IPR027443">
    <property type="entry name" value="IPNS-like_sf"/>
</dbReference>
<keyword evidence="4" id="KW-0812">Transmembrane</keyword>
<name>A0A071MYQ6_9BURK</name>
<dbReference type="InterPro" id="IPR007803">
    <property type="entry name" value="Asp/Arg/Pro-Hydrxlase"/>
</dbReference>
<dbReference type="Pfam" id="PF05118">
    <property type="entry name" value="Asp_Arg_Hydrox"/>
    <property type="match status" value="1"/>
</dbReference>
<dbReference type="GO" id="GO:0051213">
    <property type="term" value="F:dioxygenase activity"/>
    <property type="evidence" value="ECO:0007669"/>
    <property type="project" value="UniProtKB-KW"/>
</dbReference>
<dbReference type="InterPro" id="IPR051821">
    <property type="entry name" value="Asp/Asn_beta-hydroxylase"/>
</dbReference>
<dbReference type="SUPFAM" id="SSF51197">
    <property type="entry name" value="Clavaminate synthase-like"/>
    <property type="match status" value="1"/>
</dbReference>
<keyword evidence="3" id="KW-0560">Oxidoreductase</keyword>
<protein>
    <submittedName>
        <fullName evidence="6">Aspartyl beta-hydroxylase</fullName>
    </submittedName>
</protein>
<dbReference type="InterPro" id="IPR047694">
    <property type="entry name" value="Lipid_A_LpxO-like"/>
</dbReference>
<organism evidence="6">
    <name type="scientific">Burkholderia cenocepacia</name>
    <dbReference type="NCBI Taxonomy" id="95486"/>
    <lineage>
        <taxon>Bacteria</taxon>
        <taxon>Pseudomonadati</taxon>
        <taxon>Pseudomonadota</taxon>
        <taxon>Betaproteobacteria</taxon>
        <taxon>Burkholderiales</taxon>
        <taxon>Burkholderiaceae</taxon>
        <taxon>Burkholderia</taxon>
        <taxon>Burkholderia cepacia complex</taxon>
    </lineage>
</organism>
<keyword evidence="4" id="KW-0472">Membrane</keyword>
<feature type="domain" description="Aspartyl/asparaginy/proline hydroxylase" evidence="5">
    <location>
        <begin position="69"/>
        <end position="222"/>
    </location>
</feature>
<dbReference type="Gene3D" id="2.60.120.330">
    <property type="entry name" value="B-lactam Antibiotic, Isopenicillin N Synthase, Chain"/>
    <property type="match status" value="1"/>
</dbReference>
<evidence type="ECO:0000256" key="2">
    <source>
        <dbReference type="ARBA" id="ARBA00022964"/>
    </source>
</evidence>
<keyword evidence="4" id="KW-1133">Transmembrane helix</keyword>
<reference evidence="6" key="1">
    <citation type="submission" date="2014-04" db="EMBL/GenBank/DDBJ databases">
        <title>In planta biocontrol of soil-borne Fusarium wilt of banana through a plant endophytic bacterium, Burkholderia cenocepacia 869T2.</title>
        <authorList>
            <person name="Ho Y.-N."/>
            <person name="Chiang H.-M."/>
            <person name="Chao C.-P."/>
            <person name="Su C.-C."/>
            <person name="Hsu H.-F."/>
            <person name="Guo C.-T."/>
            <person name="Hsieh J.-L."/>
            <person name="Huang C.-C."/>
        </authorList>
    </citation>
    <scope>NUCLEOTIDE SEQUENCE [LARGE SCALE GENOMIC DNA]</scope>
    <source>
        <strain evidence="6">869T2</strain>
    </source>
</reference>
<accession>A0A071MYQ6</accession>
<comment type="similarity">
    <text evidence="1">Belongs to the aspartyl/asparaginyl beta-hydroxylase family.</text>
</comment>
<gene>
    <name evidence="6" type="ORF">DT99_02225</name>
</gene>
<evidence type="ECO:0000259" key="5">
    <source>
        <dbReference type="Pfam" id="PF05118"/>
    </source>
</evidence>
<evidence type="ECO:0000256" key="3">
    <source>
        <dbReference type="ARBA" id="ARBA00023002"/>
    </source>
</evidence>
<evidence type="ECO:0000256" key="4">
    <source>
        <dbReference type="SAM" id="Phobius"/>
    </source>
</evidence>
<dbReference type="OrthoDB" id="21665at2"/>
<dbReference type="EMBL" id="JJOA01000001">
    <property type="protein sequence ID" value="KEA61631.1"/>
    <property type="molecule type" value="Genomic_DNA"/>
</dbReference>
<comment type="caution">
    <text evidence="6">The sequence shown here is derived from an EMBL/GenBank/DDBJ whole genome shotgun (WGS) entry which is preliminary data.</text>
</comment>